<evidence type="ECO:0000313" key="2">
    <source>
        <dbReference type="EMBL" id="VAW13191.1"/>
    </source>
</evidence>
<proteinExistence type="predicted"/>
<accession>A0A3B0T362</accession>
<feature type="domain" description="Transposase IS801/IS1294" evidence="1">
    <location>
        <begin position="1"/>
        <end position="156"/>
    </location>
</feature>
<sequence length="210" mass="24700">MHTHARNLDYHPHVHIIVPATSINKKTKTYNTKQGKYLFNHKALAKVFRGKLLGEMTKLNIKTKHITNKWIVDCKYVGKGDKAIVYLGRYLYRGVIREKDIIRCENGKITYRYQNSKTKKYQYKTVTGEYFLYLIMQHILPKGFRRARNYGFAHPNCKTLIALIHYLLKFKPLEFIDKTRPSILCKCCGAVMEIVRTQIKRSLMFDLVPV</sequence>
<protein>
    <recommendedName>
        <fullName evidence="1">Transposase IS801/IS1294 domain-containing protein</fullName>
    </recommendedName>
</protein>
<dbReference type="InterPro" id="IPR007069">
    <property type="entry name" value="Transposase_32"/>
</dbReference>
<dbReference type="GO" id="GO:0006313">
    <property type="term" value="P:DNA transposition"/>
    <property type="evidence" value="ECO:0007669"/>
    <property type="project" value="InterPro"/>
</dbReference>
<reference evidence="2" key="1">
    <citation type="submission" date="2018-06" db="EMBL/GenBank/DDBJ databases">
        <authorList>
            <person name="Zhirakovskaya E."/>
        </authorList>
    </citation>
    <scope>NUCLEOTIDE SEQUENCE</scope>
</reference>
<evidence type="ECO:0000259" key="1">
    <source>
        <dbReference type="Pfam" id="PF04986"/>
    </source>
</evidence>
<organism evidence="2">
    <name type="scientific">hydrothermal vent metagenome</name>
    <dbReference type="NCBI Taxonomy" id="652676"/>
    <lineage>
        <taxon>unclassified sequences</taxon>
        <taxon>metagenomes</taxon>
        <taxon>ecological metagenomes</taxon>
    </lineage>
</organism>
<dbReference type="PANTHER" id="PTHR37023">
    <property type="entry name" value="TRANSPOSASE"/>
    <property type="match status" value="1"/>
</dbReference>
<dbReference type="PANTHER" id="PTHR37023:SF1">
    <property type="entry name" value="ISSOD25 TRANSPOSASE TNPA_ISSOD25"/>
    <property type="match status" value="1"/>
</dbReference>
<dbReference type="Pfam" id="PF04986">
    <property type="entry name" value="Y2_Tnp"/>
    <property type="match status" value="1"/>
</dbReference>
<dbReference type="AlphaFoldDB" id="A0A3B0T362"/>
<name>A0A3B0T362_9ZZZZ</name>
<gene>
    <name evidence="2" type="ORF">MNBD_BACTEROID05-676</name>
</gene>
<dbReference type="GO" id="GO:0003677">
    <property type="term" value="F:DNA binding"/>
    <property type="evidence" value="ECO:0007669"/>
    <property type="project" value="InterPro"/>
</dbReference>
<dbReference type="EMBL" id="UOEN01000154">
    <property type="protein sequence ID" value="VAW13191.1"/>
    <property type="molecule type" value="Genomic_DNA"/>
</dbReference>
<dbReference type="GO" id="GO:0004803">
    <property type="term" value="F:transposase activity"/>
    <property type="evidence" value="ECO:0007669"/>
    <property type="project" value="InterPro"/>
</dbReference>